<name>A0ABW9RSB5_9BACT</name>
<dbReference type="InterPro" id="IPR013517">
    <property type="entry name" value="FG-GAP"/>
</dbReference>
<dbReference type="Proteomes" id="UP000798808">
    <property type="component" value="Unassembled WGS sequence"/>
</dbReference>
<feature type="coiled-coil region" evidence="2">
    <location>
        <begin position="59"/>
        <end position="86"/>
    </location>
</feature>
<protein>
    <submittedName>
        <fullName evidence="3">T9SS type B sorting domain-containing protein</fullName>
    </submittedName>
</protein>
<proteinExistence type="predicted"/>
<keyword evidence="2" id="KW-0175">Coiled coil</keyword>
<evidence type="ECO:0000313" key="3">
    <source>
        <dbReference type="EMBL" id="MTI27067.1"/>
    </source>
</evidence>
<keyword evidence="1" id="KW-0732">Signal</keyword>
<dbReference type="RefSeq" id="WP_155174073.1">
    <property type="nucleotide sequence ID" value="NZ_BAAAFL010000029.1"/>
</dbReference>
<keyword evidence="4" id="KW-1185">Reference proteome</keyword>
<dbReference type="PANTHER" id="PTHR44103:SF1">
    <property type="entry name" value="PROPROTEIN CONVERTASE P"/>
    <property type="match status" value="1"/>
</dbReference>
<dbReference type="InterPro" id="IPR028994">
    <property type="entry name" value="Integrin_alpha_N"/>
</dbReference>
<dbReference type="EMBL" id="SMLW01000611">
    <property type="protein sequence ID" value="MTI27067.1"/>
    <property type="molecule type" value="Genomic_DNA"/>
</dbReference>
<dbReference type="Gene3D" id="2.130.10.130">
    <property type="entry name" value="Integrin alpha, N-terminal"/>
    <property type="match status" value="2"/>
</dbReference>
<evidence type="ECO:0000256" key="2">
    <source>
        <dbReference type="SAM" id="Coils"/>
    </source>
</evidence>
<dbReference type="Pfam" id="PF13517">
    <property type="entry name" value="FG-GAP_3"/>
    <property type="match status" value="3"/>
</dbReference>
<reference evidence="3 4" key="1">
    <citation type="submission" date="2019-02" db="EMBL/GenBank/DDBJ databases">
        <authorList>
            <person name="Goldberg S.R."/>
            <person name="Haltli B.A."/>
            <person name="Correa H."/>
            <person name="Russell K.G."/>
        </authorList>
    </citation>
    <scope>NUCLEOTIDE SEQUENCE [LARGE SCALE GENOMIC DNA]</scope>
    <source>
        <strain evidence="3 4">JCM 16186</strain>
    </source>
</reference>
<evidence type="ECO:0000256" key="1">
    <source>
        <dbReference type="ARBA" id="ARBA00022729"/>
    </source>
</evidence>
<evidence type="ECO:0000313" key="4">
    <source>
        <dbReference type="Proteomes" id="UP000798808"/>
    </source>
</evidence>
<organism evidence="3 4">
    <name type="scientific">Fulvivirga kasyanovii</name>
    <dbReference type="NCBI Taxonomy" id="396812"/>
    <lineage>
        <taxon>Bacteria</taxon>
        <taxon>Pseudomonadati</taxon>
        <taxon>Bacteroidota</taxon>
        <taxon>Cytophagia</taxon>
        <taxon>Cytophagales</taxon>
        <taxon>Fulvivirgaceae</taxon>
        <taxon>Fulvivirga</taxon>
    </lineage>
</organism>
<accession>A0ABW9RSB5</accession>
<dbReference type="NCBIfam" id="TIGR04131">
    <property type="entry name" value="Bac_Flav_CTERM"/>
    <property type="match status" value="1"/>
</dbReference>
<sequence>MLIIFVPYIFNRNIIYRGFMDNHLHILYRHTLDKYKKYRSRFRKSLKSGLYYEYSEKKQRQIIQRIDKLKQRLSSLQWQLKLALASGSLAMSLSLSDVNAQQLGPFVPNEQKNPLPSIQISTFGSEHPAVVDIDDDGDLDVFIGTNFGSIAFLRNDGTASKPLFVQQYSTDNPASGIDVGYAATPSFADLDKDGDFDLIIGQSYQYPFSPFPNVRYYENTGTATKPVFTLPTGEHPMDNVFSDSYHSHPAFTDIDDDGDLDVFVGGSRNTNYSSYRETIKFWRNDGSLPVAQFAAETGSSNPVSIVNPEFGGTLDLAAPAMVDIDDDGDKDMFVGDASGNIRFFRNTGNRTTPDFPSEVTGANNPFNGINLSSNASPEFADFDDDGDFDAIAGSGPYTRLRYFENIGSASAPNFVERFDIANPFVGLQIGYNASPAFADLDFDTDIDVIIGGKYSNDSLKYFQNNDGKFNQVSGAASPIKESFENLLFKFSPALADLDNDGDADMLLGVENRYTYPGETFLHYYKNNDNNALELQSPLIADTTQNQSFSPTFGDVDLDGDYDLVLGSREEGRLRYFENTGNISAPSFTERTGTDNPFDGIFLITTPYTNFARPELVDLDHDGDYDLVIGVGDNDYSGDFIPEDGTIRFFINTNGAFSEALGASNPFDGFDVGKDADPAFADIDEDGDLDAHVGNHYGEVRFFENQNQPPQIAPGVTSQSFTEGDPPVVLAPSLVISDDTNDNIIGARIAITNNYLSGTDSLAFTPQGAITGTFDVSSGVLSLSGYATMADYQAALRTVTFVNTGDEPGSETRTIEISATDFDNTTPTPVTVEVNVTPVEDPIPSKLTIYNAISPNNDGLNDWWEIFKISSPNKIELYNRWGDLVKTLNNYVSEENNLLDDLPSATYYYKIESPQGEYTGYLVIKK</sequence>
<dbReference type="SUPFAM" id="SSF69318">
    <property type="entry name" value="Integrin alpha N-terminal domain"/>
    <property type="match status" value="1"/>
</dbReference>
<comment type="caution">
    <text evidence="3">The sequence shown here is derived from an EMBL/GenBank/DDBJ whole genome shotgun (WGS) entry which is preliminary data.</text>
</comment>
<gene>
    <name evidence="3" type="ORF">E1163_19075</name>
</gene>
<dbReference type="PANTHER" id="PTHR44103">
    <property type="entry name" value="PROPROTEIN CONVERTASE P"/>
    <property type="match status" value="1"/>
</dbReference>
<dbReference type="InterPro" id="IPR026341">
    <property type="entry name" value="T9SS_type_B"/>
</dbReference>
<dbReference type="Pfam" id="PF13585">
    <property type="entry name" value="CHU_C"/>
    <property type="match status" value="1"/>
</dbReference>